<keyword evidence="6 10" id="KW-0472">Membrane</keyword>
<keyword evidence="13" id="KW-1185">Reference proteome</keyword>
<feature type="transmembrane region" description="Helical" evidence="10">
    <location>
        <begin position="121"/>
        <end position="144"/>
    </location>
</feature>
<dbReference type="InterPro" id="IPR020846">
    <property type="entry name" value="MFS_dom"/>
</dbReference>
<dbReference type="FunFam" id="1.20.1250.20:FF:000061">
    <property type="entry name" value="MFS sugar transporter"/>
    <property type="match status" value="1"/>
</dbReference>
<dbReference type="PRINTS" id="PR00171">
    <property type="entry name" value="SUGRTRNSPORT"/>
</dbReference>
<dbReference type="InterPro" id="IPR003663">
    <property type="entry name" value="Sugar/inositol_transpt"/>
</dbReference>
<accession>A0AAD9FQ21</accession>
<evidence type="ECO:0000256" key="9">
    <source>
        <dbReference type="SAM" id="MobiDB-lite"/>
    </source>
</evidence>
<comment type="caution">
    <text evidence="12">The sequence shown here is derived from an EMBL/GenBank/DDBJ whole genome shotgun (WGS) entry which is preliminary data.</text>
</comment>
<keyword evidence="12" id="KW-0762">Sugar transport</keyword>
<dbReference type="GO" id="GO:0005351">
    <property type="term" value="F:carbohydrate:proton symporter activity"/>
    <property type="evidence" value="ECO:0007669"/>
    <property type="project" value="TreeGrafter"/>
</dbReference>
<dbReference type="PROSITE" id="PS00217">
    <property type="entry name" value="SUGAR_TRANSPORT_2"/>
    <property type="match status" value="1"/>
</dbReference>
<keyword evidence="5 10" id="KW-1133">Transmembrane helix</keyword>
<comment type="similarity">
    <text evidence="2 8">Belongs to the major facilitator superfamily. Sugar transporter (TC 2.A.1.1) family.</text>
</comment>
<evidence type="ECO:0000256" key="6">
    <source>
        <dbReference type="ARBA" id="ARBA00023136"/>
    </source>
</evidence>
<feature type="transmembrane region" description="Helical" evidence="10">
    <location>
        <begin position="373"/>
        <end position="395"/>
    </location>
</feature>
<feature type="transmembrane region" description="Helical" evidence="10">
    <location>
        <begin position="248"/>
        <end position="267"/>
    </location>
</feature>
<dbReference type="PANTHER" id="PTHR48022:SF68">
    <property type="entry name" value="MAJOR FACILITATOR SUPERFAMILY (MFS) PROFILE DOMAIN-CONTAINING PROTEIN-RELATED"/>
    <property type="match status" value="1"/>
</dbReference>
<feature type="transmembrane region" description="Helical" evidence="10">
    <location>
        <begin position="180"/>
        <end position="201"/>
    </location>
</feature>
<gene>
    <name evidence="12" type="ORF">DB88DRAFT_104263</name>
</gene>
<feature type="transmembrane region" description="Helical" evidence="10">
    <location>
        <begin position="433"/>
        <end position="457"/>
    </location>
</feature>
<dbReference type="PANTHER" id="PTHR48022">
    <property type="entry name" value="PLASTIDIC GLUCOSE TRANSPORTER 4"/>
    <property type="match status" value="1"/>
</dbReference>
<keyword evidence="3 8" id="KW-0813">Transport</keyword>
<evidence type="ECO:0000256" key="10">
    <source>
        <dbReference type="SAM" id="Phobius"/>
    </source>
</evidence>
<proteinExistence type="inferred from homology"/>
<evidence type="ECO:0000256" key="5">
    <source>
        <dbReference type="ARBA" id="ARBA00022989"/>
    </source>
</evidence>
<dbReference type="PROSITE" id="PS00216">
    <property type="entry name" value="SUGAR_TRANSPORT_1"/>
    <property type="match status" value="1"/>
</dbReference>
<dbReference type="SUPFAM" id="SSF103473">
    <property type="entry name" value="MFS general substrate transporter"/>
    <property type="match status" value="1"/>
</dbReference>
<evidence type="ECO:0000313" key="13">
    <source>
        <dbReference type="Proteomes" id="UP001182556"/>
    </source>
</evidence>
<feature type="transmembrane region" description="Helical" evidence="10">
    <location>
        <begin position="213"/>
        <end position="236"/>
    </location>
</feature>
<feature type="compositionally biased region" description="Basic and acidic residues" evidence="9">
    <location>
        <begin position="591"/>
        <end position="611"/>
    </location>
</feature>
<dbReference type="Proteomes" id="UP001182556">
    <property type="component" value="Unassembled WGS sequence"/>
</dbReference>
<dbReference type="Gene3D" id="1.20.1250.20">
    <property type="entry name" value="MFS general substrate transporter like domains"/>
    <property type="match status" value="1"/>
</dbReference>
<evidence type="ECO:0000256" key="4">
    <source>
        <dbReference type="ARBA" id="ARBA00022692"/>
    </source>
</evidence>
<dbReference type="InterPro" id="IPR036259">
    <property type="entry name" value="MFS_trans_sf"/>
</dbReference>
<evidence type="ECO:0000313" key="12">
    <source>
        <dbReference type="EMBL" id="KAK1921462.1"/>
    </source>
</evidence>
<protein>
    <submittedName>
        <fullName evidence="12">Sugar transporter</fullName>
    </submittedName>
</protein>
<dbReference type="InterPro" id="IPR005829">
    <property type="entry name" value="Sugar_transporter_CS"/>
</dbReference>
<name>A0AAD9FQ21_PAPLA</name>
<feature type="transmembrane region" description="Helical" evidence="10">
    <location>
        <begin position="156"/>
        <end position="174"/>
    </location>
</feature>
<evidence type="ECO:0000256" key="8">
    <source>
        <dbReference type="RuleBase" id="RU003346"/>
    </source>
</evidence>
<feature type="region of interest" description="Disordered" evidence="9">
    <location>
        <begin position="573"/>
        <end position="611"/>
    </location>
</feature>
<evidence type="ECO:0000256" key="1">
    <source>
        <dbReference type="ARBA" id="ARBA00004141"/>
    </source>
</evidence>
<evidence type="ECO:0000256" key="7">
    <source>
        <dbReference type="ARBA" id="ARBA00049119"/>
    </source>
</evidence>
<dbReference type="InterPro" id="IPR005828">
    <property type="entry name" value="MFS_sugar_transport-like"/>
</dbReference>
<feature type="domain" description="Major facilitator superfamily (MFS) profile" evidence="11">
    <location>
        <begin position="83"/>
        <end position="524"/>
    </location>
</feature>
<feature type="transmembrane region" description="Helical" evidence="10">
    <location>
        <begin position="500"/>
        <end position="520"/>
    </location>
</feature>
<keyword evidence="4 10" id="KW-0812">Transmembrane</keyword>
<dbReference type="PROSITE" id="PS50850">
    <property type="entry name" value="MFS"/>
    <property type="match status" value="1"/>
</dbReference>
<comment type="subcellular location">
    <subcellularLocation>
        <location evidence="1">Membrane</location>
        <topology evidence="1">Multi-pass membrane protein</topology>
    </subcellularLocation>
</comment>
<organism evidence="12 13">
    <name type="scientific">Papiliotrema laurentii</name>
    <name type="common">Cryptococcus laurentii</name>
    <dbReference type="NCBI Taxonomy" id="5418"/>
    <lineage>
        <taxon>Eukaryota</taxon>
        <taxon>Fungi</taxon>
        <taxon>Dikarya</taxon>
        <taxon>Basidiomycota</taxon>
        <taxon>Agaricomycotina</taxon>
        <taxon>Tremellomycetes</taxon>
        <taxon>Tremellales</taxon>
        <taxon>Rhynchogastremaceae</taxon>
        <taxon>Papiliotrema</taxon>
    </lineage>
</organism>
<evidence type="ECO:0000256" key="2">
    <source>
        <dbReference type="ARBA" id="ARBA00010992"/>
    </source>
</evidence>
<feature type="transmembrane region" description="Helical" evidence="10">
    <location>
        <begin position="79"/>
        <end position="101"/>
    </location>
</feature>
<sequence>MSSPKEHNTGPIDVLGVDAPLAYTPDGAIRDQRNDSVDATVVDHELGQLSSDKEEVDFPDVDLDYAATLRPSRLRGKKLLYMITYVCGTAFVCFGFDQGVLSSLLTLPAFIEVFPETASGFGSAQSLLVAIYLVGCFFGALSNIYVGDRLGRKRTIYVGAAGIIVGTILQAASINYGMMLFARVFNGIFNGIFTSTVPTYQSETAKPESRGQLLLFSGSLITFGIMVSYWIGLGFFYTSGQISWRFPVTAQCIFTFAMLAGMICYRVPESPRWLVSKGRHAEAIAVLAALDGTDVRDPIVQQTWRGIVDSIRHSAAEFALKELLTHGKGQHFRRTLLGMASQWFQQISGINLITYYLTSVLEENMGLDGEMSRIIAGVNGTTYFLTSLIALLLIERLGRRKLMIWTVILMGITFAVLAGLYNKVKEGSRPAQVISVLCLFLFNTWFSIGWLGMTWLYPAEITPLRIRAPANALSTSVNWLGNTAIVFATGPMFAKIGWGTYAFFAAMNIVWILPCVWFFFPETKKYSLEELDLVFAVAHDEGKNPVAVSISGNIPHAGTIEAERALGRVSEPPHISTRSRRFSGGLSRVRTRQEGEKKHEDRFVEDVASKV</sequence>
<dbReference type="AlphaFoldDB" id="A0AAD9FQ21"/>
<dbReference type="GO" id="GO:0016020">
    <property type="term" value="C:membrane"/>
    <property type="evidence" value="ECO:0007669"/>
    <property type="project" value="UniProtKB-SubCell"/>
</dbReference>
<feature type="transmembrane region" description="Helical" evidence="10">
    <location>
        <begin position="402"/>
        <end position="421"/>
    </location>
</feature>
<dbReference type="NCBIfam" id="TIGR00879">
    <property type="entry name" value="SP"/>
    <property type="match status" value="1"/>
</dbReference>
<comment type="catalytic activity">
    <reaction evidence="7">
        <text>myo-inositol(out) + H(+)(out) = myo-inositol(in) + H(+)(in)</text>
        <dbReference type="Rhea" id="RHEA:60364"/>
        <dbReference type="ChEBI" id="CHEBI:15378"/>
        <dbReference type="ChEBI" id="CHEBI:17268"/>
    </reaction>
</comment>
<dbReference type="EMBL" id="JAODAN010000011">
    <property type="protein sequence ID" value="KAK1921462.1"/>
    <property type="molecule type" value="Genomic_DNA"/>
</dbReference>
<dbReference type="InterPro" id="IPR050360">
    <property type="entry name" value="MFS_Sugar_Transporters"/>
</dbReference>
<dbReference type="Pfam" id="PF00083">
    <property type="entry name" value="Sugar_tr"/>
    <property type="match status" value="1"/>
</dbReference>
<reference evidence="12" key="1">
    <citation type="submission" date="2023-02" db="EMBL/GenBank/DDBJ databases">
        <title>Identification and recombinant expression of a fungal hydrolase from Papiliotrema laurentii that hydrolyzes apple cutin and clears colloidal polyester polyurethane.</title>
        <authorList>
            <consortium name="DOE Joint Genome Institute"/>
            <person name="Roman V.A."/>
            <person name="Bojanowski C."/>
            <person name="Crable B.R."/>
            <person name="Wagner D.N."/>
            <person name="Hung C.S."/>
            <person name="Nadeau L.J."/>
            <person name="Schratz L."/>
            <person name="Haridas S."/>
            <person name="Pangilinan J."/>
            <person name="Lipzen A."/>
            <person name="Na H."/>
            <person name="Yan M."/>
            <person name="Ng V."/>
            <person name="Grigoriev I.V."/>
            <person name="Spatafora J.W."/>
            <person name="Barlow D."/>
            <person name="Biffinger J."/>
            <person name="Kelley-Loughnane N."/>
            <person name="Varaljay V.A."/>
            <person name="Crookes-Goodson W.J."/>
        </authorList>
    </citation>
    <scope>NUCLEOTIDE SEQUENCE</scope>
    <source>
        <strain evidence="12">5307AH</strain>
    </source>
</reference>
<evidence type="ECO:0000256" key="3">
    <source>
        <dbReference type="ARBA" id="ARBA00022448"/>
    </source>
</evidence>
<evidence type="ECO:0000259" key="11">
    <source>
        <dbReference type="PROSITE" id="PS50850"/>
    </source>
</evidence>